<gene>
    <name evidence="2" type="ORF">GSLYS_00022002001</name>
</gene>
<dbReference type="Pfam" id="PF06119">
    <property type="entry name" value="NIDO"/>
    <property type="match status" value="1"/>
</dbReference>
<reference evidence="2 3" key="1">
    <citation type="submission" date="2024-04" db="EMBL/GenBank/DDBJ databases">
        <authorList>
            <consortium name="Genoscope - CEA"/>
            <person name="William W."/>
        </authorList>
    </citation>
    <scope>NUCLEOTIDE SEQUENCE [LARGE SCALE GENOMIC DNA]</scope>
</reference>
<dbReference type="Proteomes" id="UP001497497">
    <property type="component" value="Unassembled WGS sequence"/>
</dbReference>
<organism evidence="2 3">
    <name type="scientific">Lymnaea stagnalis</name>
    <name type="common">Great pond snail</name>
    <name type="synonym">Helix stagnalis</name>
    <dbReference type="NCBI Taxonomy" id="6523"/>
    <lineage>
        <taxon>Eukaryota</taxon>
        <taxon>Metazoa</taxon>
        <taxon>Spiralia</taxon>
        <taxon>Lophotrochozoa</taxon>
        <taxon>Mollusca</taxon>
        <taxon>Gastropoda</taxon>
        <taxon>Heterobranchia</taxon>
        <taxon>Euthyneura</taxon>
        <taxon>Panpulmonata</taxon>
        <taxon>Hygrophila</taxon>
        <taxon>Lymnaeoidea</taxon>
        <taxon>Lymnaeidae</taxon>
        <taxon>Lymnaea</taxon>
    </lineage>
</organism>
<accession>A0AAV2ISC1</accession>
<protein>
    <recommendedName>
        <fullName evidence="1">NIDO domain-containing protein</fullName>
    </recommendedName>
</protein>
<name>A0AAV2ISC1_LYMST</name>
<evidence type="ECO:0000259" key="1">
    <source>
        <dbReference type="Pfam" id="PF06119"/>
    </source>
</evidence>
<feature type="non-terminal residue" evidence="2">
    <location>
        <position position="129"/>
    </location>
</feature>
<keyword evidence="3" id="KW-1185">Reference proteome</keyword>
<dbReference type="EMBL" id="CAXITT010001564">
    <property type="protein sequence ID" value="CAL1548685.1"/>
    <property type="molecule type" value="Genomic_DNA"/>
</dbReference>
<sequence>MIFVSGYKNGAEFAKNSYDSSESAYALMIYRKDQMNWIDKRDRVIQFGYTISGGGCINMTSDTDNLIHTLPEQALEDTGLKGVWAFQVGKVSSAAQKCQRYTCHHSALTSSAKYQRDINELHRCPCSDD</sequence>
<comment type="caution">
    <text evidence="2">The sequence shown here is derived from an EMBL/GenBank/DDBJ whole genome shotgun (WGS) entry which is preliminary data.</text>
</comment>
<dbReference type="InterPro" id="IPR003886">
    <property type="entry name" value="NIDO_dom"/>
</dbReference>
<feature type="domain" description="NIDO" evidence="1">
    <location>
        <begin position="21"/>
        <end position="89"/>
    </location>
</feature>
<proteinExistence type="predicted"/>
<evidence type="ECO:0000313" key="2">
    <source>
        <dbReference type="EMBL" id="CAL1548685.1"/>
    </source>
</evidence>
<evidence type="ECO:0000313" key="3">
    <source>
        <dbReference type="Proteomes" id="UP001497497"/>
    </source>
</evidence>
<dbReference type="AlphaFoldDB" id="A0AAV2ISC1"/>